<dbReference type="Proteomes" id="UP000680304">
    <property type="component" value="Unassembled WGS sequence"/>
</dbReference>
<proteinExistence type="predicted"/>
<keyword evidence="2" id="KW-0812">Transmembrane</keyword>
<comment type="caution">
    <text evidence="3">The sequence shown here is derived from an EMBL/GenBank/DDBJ whole genome shotgun (WGS) entry which is preliminary data.</text>
</comment>
<name>A0ABQ4N2L6_9BACL</name>
<accession>A0ABQ4N2L6</accession>
<feature type="region of interest" description="Disordered" evidence="1">
    <location>
        <begin position="64"/>
        <end position="151"/>
    </location>
</feature>
<organism evidence="3 4">
    <name type="scientific">Paenibacillus cisolokensis</name>
    <dbReference type="NCBI Taxonomy" id="1658519"/>
    <lineage>
        <taxon>Bacteria</taxon>
        <taxon>Bacillati</taxon>
        <taxon>Bacillota</taxon>
        <taxon>Bacilli</taxon>
        <taxon>Bacillales</taxon>
        <taxon>Paenibacillaceae</taxon>
        <taxon>Paenibacillus</taxon>
    </lineage>
</organism>
<keyword evidence="4" id="KW-1185">Reference proteome</keyword>
<evidence type="ECO:0008006" key="5">
    <source>
        <dbReference type="Google" id="ProtNLM"/>
    </source>
</evidence>
<keyword evidence="2" id="KW-1133">Transmembrane helix</keyword>
<protein>
    <recommendedName>
        <fullName evidence="5">Aminodeoxychorismate lyase</fullName>
    </recommendedName>
</protein>
<dbReference type="RefSeq" id="WP_213527752.1">
    <property type="nucleotide sequence ID" value="NZ_BOVJ01000031.1"/>
</dbReference>
<feature type="compositionally biased region" description="Basic and acidic residues" evidence="1">
    <location>
        <begin position="105"/>
        <end position="116"/>
    </location>
</feature>
<keyword evidence="2" id="KW-0472">Membrane</keyword>
<feature type="transmembrane region" description="Helical" evidence="2">
    <location>
        <begin position="7"/>
        <end position="26"/>
    </location>
</feature>
<feature type="compositionally biased region" description="Low complexity" evidence="1">
    <location>
        <begin position="70"/>
        <end position="82"/>
    </location>
</feature>
<evidence type="ECO:0000313" key="3">
    <source>
        <dbReference type="EMBL" id="GIQ62439.1"/>
    </source>
</evidence>
<dbReference type="EMBL" id="BOVJ01000031">
    <property type="protein sequence ID" value="GIQ62439.1"/>
    <property type="molecule type" value="Genomic_DNA"/>
</dbReference>
<sequence length="222" mass="23248">MIRNRSFLIGLGIGLMAGALLLQLMLVGERQREELNAFSNQPEEPKLYTQAEADKLIEDAVRDALEEAEAQAGERQPAAAAGDKAEMPAVKSSAPPDAKQSAALDAKKSGTSDRELPGTSDGVEPGRTAAEAAESGTDGSGGKTGTVVRIPPGSSVTETAAILAAKGLIAREEAFVAAMRKAKKVVRAGYFRFPDSPDLQEIIEIVSSQPLPPEEGKALLEP</sequence>
<gene>
    <name evidence="3" type="ORF">PACILC2_10070</name>
</gene>
<evidence type="ECO:0000313" key="4">
    <source>
        <dbReference type="Proteomes" id="UP000680304"/>
    </source>
</evidence>
<evidence type="ECO:0000256" key="2">
    <source>
        <dbReference type="SAM" id="Phobius"/>
    </source>
</evidence>
<reference evidence="3 4" key="1">
    <citation type="submission" date="2021-04" db="EMBL/GenBank/DDBJ databases">
        <title>Draft genome sequence of Paenibacillus cisolokensis, LC2-13A.</title>
        <authorList>
            <person name="Uke A."/>
            <person name="Chhe C."/>
            <person name="Baramee S."/>
            <person name="Kosugi A."/>
        </authorList>
    </citation>
    <scope>NUCLEOTIDE SEQUENCE [LARGE SCALE GENOMIC DNA]</scope>
    <source>
        <strain evidence="3 4">LC2-13A</strain>
    </source>
</reference>
<dbReference type="Gene3D" id="3.30.1490.480">
    <property type="entry name" value="Endolytic murein transglycosylase"/>
    <property type="match status" value="1"/>
</dbReference>
<evidence type="ECO:0000256" key="1">
    <source>
        <dbReference type="SAM" id="MobiDB-lite"/>
    </source>
</evidence>